<dbReference type="Proteomes" id="UP000800093">
    <property type="component" value="Unassembled WGS sequence"/>
</dbReference>
<evidence type="ECO:0000256" key="1">
    <source>
        <dbReference type="SAM" id="MobiDB-lite"/>
    </source>
</evidence>
<protein>
    <submittedName>
        <fullName evidence="2">Uncharacterized protein</fullName>
    </submittedName>
</protein>
<dbReference type="EMBL" id="ML986579">
    <property type="protein sequence ID" value="KAF2270436.1"/>
    <property type="molecule type" value="Genomic_DNA"/>
</dbReference>
<comment type="caution">
    <text evidence="2">The sequence shown here is derived from an EMBL/GenBank/DDBJ whole genome shotgun (WGS) entry which is preliminary data.</text>
</comment>
<evidence type="ECO:0000313" key="3">
    <source>
        <dbReference type="Proteomes" id="UP000800093"/>
    </source>
</evidence>
<feature type="region of interest" description="Disordered" evidence="1">
    <location>
        <begin position="1"/>
        <end position="55"/>
    </location>
</feature>
<keyword evidence="3" id="KW-1185">Reference proteome</keyword>
<reference evidence="3" key="1">
    <citation type="journal article" date="2020" name="Stud. Mycol.">
        <title>101 Dothideomycetes genomes: A test case for predicting lifestyles and emergence of pathogens.</title>
        <authorList>
            <person name="Haridas S."/>
            <person name="Albert R."/>
            <person name="Binder M."/>
            <person name="Bloem J."/>
            <person name="LaButti K."/>
            <person name="Salamov A."/>
            <person name="Andreopoulos B."/>
            <person name="Baker S."/>
            <person name="Barry K."/>
            <person name="Bills G."/>
            <person name="Bluhm B."/>
            <person name="Cannon C."/>
            <person name="Castanera R."/>
            <person name="Culley D."/>
            <person name="Daum C."/>
            <person name="Ezra D."/>
            <person name="Gonzalez J."/>
            <person name="Henrissat B."/>
            <person name="Kuo A."/>
            <person name="Liang C."/>
            <person name="Lipzen A."/>
            <person name="Lutzoni F."/>
            <person name="Magnuson J."/>
            <person name="Mondo S."/>
            <person name="Nolan M."/>
            <person name="Ohm R."/>
            <person name="Pangilinan J."/>
            <person name="Park H.-J."/>
            <person name="Ramirez L."/>
            <person name="Alfaro M."/>
            <person name="Sun H."/>
            <person name="Tritt A."/>
            <person name="Yoshinaga Y."/>
            <person name="Zwiers L.-H."/>
            <person name="Turgeon B."/>
            <person name="Goodwin S."/>
            <person name="Spatafora J."/>
            <person name="Crous P."/>
            <person name="Grigoriev I."/>
        </authorList>
    </citation>
    <scope>NUCLEOTIDE SEQUENCE [LARGE SCALE GENOMIC DNA]</scope>
    <source>
        <strain evidence="3">CBS 304.66</strain>
    </source>
</reference>
<name>A0A9P4NC44_9PLEO</name>
<dbReference type="AlphaFoldDB" id="A0A9P4NC44"/>
<organism evidence="2 3">
    <name type="scientific">Lojkania enalia</name>
    <dbReference type="NCBI Taxonomy" id="147567"/>
    <lineage>
        <taxon>Eukaryota</taxon>
        <taxon>Fungi</taxon>
        <taxon>Dikarya</taxon>
        <taxon>Ascomycota</taxon>
        <taxon>Pezizomycotina</taxon>
        <taxon>Dothideomycetes</taxon>
        <taxon>Pleosporomycetidae</taxon>
        <taxon>Pleosporales</taxon>
        <taxon>Pleosporales incertae sedis</taxon>
        <taxon>Lojkania</taxon>
    </lineage>
</organism>
<feature type="compositionally biased region" description="Basic and acidic residues" evidence="1">
    <location>
        <begin position="42"/>
        <end position="52"/>
    </location>
</feature>
<accession>A0A9P4NC44</accession>
<gene>
    <name evidence="2" type="ORF">CC78DRAFT_611338</name>
</gene>
<proteinExistence type="predicted"/>
<evidence type="ECO:0000313" key="2">
    <source>
        <dbReference type="EMBL" id="KAF2270436.1"/>
    </source>
</evidence>
<sequence>MLYPPPASPVSPSAQRHQKPEPNRPTNAPGEASRQPVCPLQDEERTAPRVDNKQLVYKSPADRYVEPSSRKCHPWVCLGGELPR</sequence>